<accession>A0A9D4FB39</accession>
<dbReference type="Proteomes" id="UP000828390">
    <property type="component" value="Unassembled WGS sequence"/>
</dbReference>
<proteinExistence type="predicted"/>
<organism evidence="1 2">
    <name type="scientific">Dreissena polymorpha</name>
    <name type="common">Zebra mussel</name>
    <name type="synonym">Mytilus polymorpha</name>
    <dbReference type="NCBI Taxonomy" id="45954"/>
    <lineage>
        <taxon>Eukaryota</taxon>
        <taxon>Metazoa</taxon>
        <taxon>Spiralia</taxon>
        <taxon>Lophotrochozoa</taxon>
        <taxon>Mollusca</taxon>
        <taxon>Bivalvia</taxon>
        <taxon>Autobranchia</taxon>
        <taxon>Heteroconchia</taxon>
        <taxon>Euheterodonta</taxon>
        <taxon>Imparidentia</taxon>
        <taxon>Neoheterodontei</taxon>
        <taxon>Myida</taxon>
        <taxon>Dreissenoidea</taxon>
        <taxon>Dreissenidae</taxon>
        <taxon>Dreissena</taxon>
    </lineage>
</organism>
<sequence>MELVPFSRSNDKFKLFKYRDMLRAKGIRISNDLSYLQRQQLKEVNKKGLVGYFKNGELCTKRKSDNSRIYHRAVRQREMNEQSDGVVMDIGNPTDVTHEY</sequence>
<reference evidence="1" key="1">
    <citation type="journal article" date="2019" name="bioRxiv">
        <title>The Genome of the Zebra Mussel, Dreissena polymorpha: A Resource for Invasive Species Research.</title>
        <authorList>
            <person name="McCartney M.A."/>
            <person name="Auch B."/>
            <person name="Kono T."/>
            <person name="Mallez S."/>
            <person name="Zhang Y."/>
            <person name="Obille A."/>
            <person name="Becker A."/>
            <person name="Abrahante J.E."/>
            <person name="Garbe J."/>
            <person name="Badalamenti J.P."/>
            <person name="Herman A."/>
            <person name="Mangelson H."/>
            <person name="Liachko I."/>
            <person name="Sullivan S."/>
            <person name="Sone E.D."/>
            <person name="Koren S."/>
            <person name="Silverstein K.A.T."/>
            <person name="Beckman K.B."/>
            <person name="Gohl D.M."/>
        </authorList>
    </citation>
    <scope>NUCLEOTIDE SEQUENCE</scope>
    <source>
        <strain evidence="1">Duluth1</strain>
        <tissue evidence="1">Whole animal</tissue>
    </source>
</reference>
<evidence type="ECO:0000313" key="2">
    <source>
        <dbReference type="Proteomes" id="UP000828390"/>
    </source>
</evidence>
<dbReference type="AlphaFoldDB" id="A0A9D4FB39"/>
<keyword evidence="2" id="KW-1185">Reference proteome</keyword>
<protein>
    <submittedName>
        <fullName evidence="1">Uncharacterized protein</fullName>
    </submittedName>
</protein>
<evidence type="ECO:0000313" key="1">
    <source>
        <dbReference type="EMBL" id="KAH3795533.1"/>
    </source>
</evidence>
<gene>
    <name evidence="1" type="ORF">DPMN_149088</name>
</gene>
<name>A0A9D4FB39_DREPO</name>
<dbReference type="EMBL" id="JAIWYP010000007">
    <property type="protein sequence ID" value="KAH3795533.1"/>
    <property type="molecule type" value="Genomic_DNA"/>
</dbReference>
<comment type="caution">
    <text evidence="1">The sequence shown here is derived from an EMBL/GenBank/DDBJ whole genome shotgun (WGS) entry which is preliminary data.</text>
</comment>
<reference evidence="1" key="2">
    <citation type="submission" date="2020-11" db="EMBL/GenBank/DDBJ databases">
        <authorList>
            <person name="McCartney M.A."/>
            <person name="Auch B."/>
            <person name="Kono T."/>
            <person name="Mallez S."/>
            <person name="Becker A."/>
            <person name="Gohl D.M."/>
            <person name="Silverstein K.A.T."/>
            <person name="Koren S."/>
            <person name="Bechman K.B."/>
            <person name="Herman A."/>
            <person name="Abrahante J.E."/>
            <person name="Garbe J."/>
        </authorList>
    </citation>
    <scope>NUCLEOTIDE SEQUENCE</scope>
    <source>
        <strain evidence="1">Duluth1</strain>
        <tissue evidence="1">Whole animal</tissue>
    </source>
</reference>